<gene>
    <name evidence="3" type="ORF">GCM10009788_10800</name>
</gene>
<dbReference type="InterPro" id="IPR001638">
    <property type="entry name" value="Solute-binding_3/MltF_N"/>
</dbReference>
<proteinExistence type="predicted"/>
<evidence type="ECO:0000313" key="3">
    <source>
        <dbReference type="EMBL" id="GAA1508407.1"/>
    </source>
</evidence>
<evidence type="ECO:0000259" key="2">
    <source>
        <dbReference type="SMART" id="SM00062"/>
    </source>
</evidence>
<dbReference type="Gene3D" id="3.40.190.10">
    <property type="entry name" value="Periplasmic binding protein-like II"/>
    <property type="match status" value="2"/>
</dbReference>
<accession>A0ABN1ZZX8</accession>
<name>A0ABN1ZZX8_9ACTN</name>
<comment type="caution">
    <text evidence="3">The sequence shown here is derived from an EMBL/GenBank/DDBJ whole genome shotgun (WGS) entry which is preliminary data.</text>
</comment>
<sequence>MNLSRGLVGVAGTILTAAVLSGCGGSDDSGSSSRSDCTPSHPDVPTLATGDLTVLVYVTPPYTTQEGNGFGGVDATIVKRLAELECLDLKTQSVAAAAGLASIQAERADIAIGGIYYTEERTETLSLSDPMYRDGMALVSTGAVDGTLAGLEGKTIGVVQGYLWNEDFQAALGADNVKLYQDTAGLITDVKNGRLDAAVLTSAEVGFRAKEDSKLTATSFQPTPEIAASTSENGVVLALPKSATALTQALNEDIAVLIGDGTVAAALEAQGMDPALAGPATP</sequence>
<dbReference type="SUPFAM" id="SSF53850">
    <property type="entry name" value="Periplasmic binding protein-like II"/>
    <property type="match status" value="1"/>
</dbReference>
<dbReference type="PANTHER" id="PTHR35936:SF17">
    <property type="entry name" value="ARGININE-BINDING EXTRACELLULAR PROTEIN ARTP"/>
    <property type="match status" value="1"/>
</dbReference>
<evidence type="ECO:0000313" key="4">
    <source>
        <dbReference type="Proteomes" id="UP001500842"/>
    </source>
</evidence>
<keyword evidence="1" id="KW-0732">Signal</keyword>
<protein>
    <recommendedName>
        <fullName evidence="2">Solute-binding protein family 3/N-terminal domain-containing protein</fullName>
    </recommendedName>
</protein>
<dbReference type="Proteomes" id="UP001500842">
    <property type="component" value="Unassembled WGS sequence"/>
</dbReference>
<dbReference type="SMART" id="SM00062">
    <property type="entry name" value="PBPb"/>
    <property type="match status" value="1"/>
</dbReference>
<keyword evidence="4" id="KW-1185">Reference proteome</keyword>
<feature type="domain" description="Solute-binding protein family 3/N-terminal" evidence="2">
    <location>
        <begin position="51"/>
        <end position="273"/>
    </location>
</feature>
<organism evidence="3 4">
    <name type="scientific">Nocardioides humi</name>
    <dbReference type="NCBI Taxonomy" id="449461"/>
    <lineage>
        <taxon>Bacteria</taxon>
        <taxon>Bacillati</taxon>
        <taxon>Actinomycetota</taxon>
        <taxon>Actinomycetes</taxon>
        <taxon>Propionibacteriales</taxon>
        <taxon>Nocardioidaceae</taxon>
        <taxon>Nocardioides</taxon>
    </lineage>
</organism>
<reference evidence="3 4" key="1">
    <citation type="journal article" date="2019" name="Int. J. Syst. Evol. Microbiol.">
        <title>The Global Catalogue of Microorganisms (GCM) 10K type strain sequencing project: providing services to taxonomists for standard genome sequencing and annotation.</title>
        <authorList>
            <consortium name="The Broad Institute Genomics Platform"/>
            <consortium name="The Broad Institute Genome Sequencing Center for Infectious Disease"/>
            <person name="Wu L."/>
            <person name="Ma J."/>
        </authorList>
    </citation>
    <scope>NUCLEOTIDE SEQUENCE [LARGE SCALE GENOMIC DNA]</scope>
    <source>
        <strain evidence="3 4">JCM 14942</strain>
    </source>
</reference>
<dbReference type="PANTHER" id="PTHR35936">
    <property type="entry name" value="MEMBRANE-BOUND LYTIC MUREIN TRANSGLYCOSYLASE F"/>
    <property type="match status" value="1"/>
</dbReference>
<dbReference type="RefSeq" id="WP_141004881.1">
    <property type="nucleotide sequence ID" value="NZ_BAAAOR010000007.1"/>
</dbReference>
<evidence type="ECO:0000256" key="1">
    <source>
        <dbReference type="ARBA" id="ARBA00022729"/>
    </source>
</evidence>
<dbReference type="PROSITE" id="PS51257">
    <property type="entry name" value="PROKAR_LIPOPROTEIN"/>
    <property type="match status" value="1"/>
</dbReference>
<dbReference type="Pfam" id="PF00497">
    <property type="entry name" value="SBP_bac_3"/>
    <property type="match status" value="1"/>
</dbReference>
<dbReference type="EMBL" id="BAAAOR010000007">
    <property type="protein sequence ID" value="GAA1508407.1"/>
    <property type="molecule type" value="Genomic_DNA"/>
</dbReference>